<dbReference type="SUPFAM" id="SSF51735">
    <property type="entry name" value="NAD(P)-binding Rossmann-fold domains"/>
    <property type="match status" value="1"/>
</dbReference>
<dbReference type="InterPro" id="IPR036291">
    <property type="entry name" value="NAD(P)-bd_dom_sf"/>
</dbReference>
<evidence type="ECO:0000259" key="1">
    <source>
        <dbReference type="Pfam" id="PF03435"/>
    </source>
</evidence>
<dbReference type="EMBL" id="WTYB01000002">
    <property type="protein sequence ID" value="MXP39043.1"/>
    <property type="molecule type" value="Genomic_DNA"/>
</dbReference>
<gene>
    <name evidence="2" type="ORF">FHS52_001836</name>
    <name evidence="3" type="ORF">GRI59_10535</name>
</gene>
<sequence length="366" mass="38554">MTCRVAIIGGYGNFGAHVARSLAGDPAIQLIIAGRSLAKAEAFARALSVANPAEAGAYDLTGPPEALAALRPDLVINMVGPYNGQSYAVAEAAIACGAHYCDIADAREFVTGIGVLDDAAKRAGVAVLAGASSVPALTAAYCDEAAKTIRTIRAVEYGISGAEQSNAGAGTVAAVLSFVGQRFTTLQGGRMTPVTGWSELRRVDLPSVGQRWFGRANAPDLDLFAARYSGLQDHSFWAGHAIAPLHFGTVLMGWLARIGLLPRLDRFAPHLVRIASLFDWLGTGTSGFFMTITGEGADGVPLTRRHWIIARSGHGPFIPCLPVILIARHMAAGRRYEPGARPCLGIISLAEYRAEFAHFDIEATDA</sequence>
<name>A0A6I4UNM2_9SPHN</name>
<dbReference type="Pfam" id="PF03435">
    <property type="entry name" value="Sacchrp_dh_NADP"/>
    <property type="match status" value="1"/>
</dbReference>
<dbReference type="PANTHER" id="PTHR43796:SF2">
    <property type="entry name" value="CARBOXYNORSPERMIDINE SYNTHASE"/>
    <property type="match status" value="1"/>
</dbReference>
<proteinExistence type="predicted"/>
<dbReference type="OrthoDB" id="528778at2"/>
<dbReference type="InterPro" id="IPR005097">
    <property type="entry name" value="Sacchrp_dh_NADP-bd"/>
</dbReference>
<dbReference type="Gene3D" id="3.40.50.720">
    <property type="entry name" value="NAD(P)-binding Rossmann-like Domain"/>
    <property type="match status" value="1"/>
</dbReference>
<reference evidence="3 4" key="1">
    <citation type="submission" date="2019-12" db="EMBL/GenBank/DDBJ databases">
        <title>Genomic-based taxomic classification of the family Erythrobacteraceae.</title>
        <authorList>
            <person name="Xu L."/>
        </authorList>
    </citation>
    <scope>NUCLEOTIDE SEQUENCE [LARGE SCALE GENOMIC DNA]</scope>
    <source>
        <strain evidence="3 4">JCM 10282</strain>
    </source>
</reference>
<feature type="domain" description="Saccharopine dehydrogenase NADP binding" evidence="1">
    <location>
        <begin position="5"/>
        <end position="125"/>
    </location>
</feature>
<evidence type="ECO:0000313" key="3">
    <source>
        <dbReference type="EMBL" id="MXP39043.1"/>
    </source>
</evidence>
<dbReference type="Proteomes" id="UP000548685">
    <property type="component" value="Unassembled WGS sequence"/>
</dbReference>
<evidence type="ECO:0000313" key="2">
    <source>
        <dbReference type="EMBL" id="MBB3775867.1"/>
    </source>
</evidence>
<dbReference type="Proteomes" id="UP000430021">
    <property type="component" value="Unassembled WGS sequence"/>
</dbReference>
<evidence type="ECO:0000313" key="4">
    <source>
        <dbReference type="Proteomes" id="UP000430021"/>
    </source>
</evidence>
<dbReference type="RefSeq" id="WP_160761123.1">
    <property type="nucleotide sequence ID" value="NZ_BAAADZ010000010.1"/>
</dbReference>
<accession>A0A6I4UNM2</accession>
<reference evidence="2 5" key="2">
    <citation type="submission" date="2020-08" db="EMBL/GenBank/DDBJ databases">
        <title>Genomic Encyclopedia of Type Strains, Phase IV (KMG-IV): sequencing the most valuable type-strain genomes for metagenomic binning, comparative biology and taxonomic classification.</title>
        <authorList>
            <person name="Goeker M."/>
        </authorList>
    </citation>
    <scope>NUCLEOTIDE SEQUENCE [LARGE SCALE GENOMIC DNA]</scope>
    <source>
        <strain evidence="2 5">DSM 8510</strain>
    </source>
</reference>
<comment type="caution">
    <text evidence="3">The sequence shown here is derived from an EMBL/GenBank/DDBJ whole genome shotgun (WGS) entry which is preliminary data.</text>
</comment>
<keyword evidence="5" id="KW-1185">Reference proteome</keyword>
<protein>
    <submittedName>
        <fullName evidence="3">Potassium transporter</fullName>
    </submittedName>
    <submittedName>
        <fullName evidence="2">Saccharopine dehydrogenase-like NADP-dependent oxidoreductase</fullName>
    </submittedName>
</protein>
<dbReference type="EMBL" id="JACICE010000002">
    <property type="protein sequence ID" value="MBB3775867.1"/>
    <property type="molecule type" value="Genomic_DNA"/>
</dbReference>
<dbReference type="PANTHER" id="PTHR43796">
    <property type="entry name" value="CARBOXYNORSPERMIDINE SYNTHASE"/>
    <property type="match status" value="1"/>
</dbReference>
<organism evidence="3 4">
    <name type="scientific">Erythrobacter ramosus</name>
    <dbReference type="NCBI Taxonomy" id="35811"/>
    <lineage>
        <taxon>Bacteria</taxon>
        <taxon>Pseudomonadati</taxon>
        <taxon>Pseudomonadota</taxon>
        <taxon>Alphaproteobacteria</taxon>
        <taxon>Sphingomonadales</taxon>
        <taxon>Erythrobacteraceae</taxon>
        <taxon>Erythrobacter/Porphyrobacter group</taxon>
        <taxon>Erythrobacter</taxon>
    </lineage>
</organism>
<evidence type="ECO:0000313" key="5">
    <source>
        <dbReference type="Proteomes" id="UP000548685"/>
    </source>
</evidence>
<dbReference type="AlphaFoldDB" id="A0A6I4UNM2"/>